<dbReference type="SMART" id="SM00752">
    <property type="entry name" value="HTTM"/>
    <property type="match status" value="1"/>
</dbReference>
<evidence type="ECO:0000313" key="10">
    <source>
        <dbReference type="Proteomes" id="UP000326570"/>
    </source>
</evidence>
<sequence length="450" mass="52757">MQRLKEILFKPIDIASLAFFRIVAGMLLSAEQINQFFTGDYLNYIQPRFNFSYLFFPWLKPFPETGMYALWAVTILAGFFVAAGAFYRISTVVLFIGYSLLFLMEETEFVNHFYLYCLLCFWLMFLPAHRAFSVDVWRKPELKRSWTPAWTVYLLLFQISVVYFYAGLAKLHEDWLLARPLKLWMSYKADKPVIGGVLAHEVTPWIMSYAGLVFDLLFAPLLLYRRTRWLGFTLAAMFHLSNVLIFGLATFPWFSLTLTSLYFSPSWPRKLPFFCKFIPAFKGEITPKPYAFRYKNLLTYSLLTYAALQLFIPFRHFLYPGKVNWTEEGHKFSWHMMLRAKSGFTNFLVIVPGPQQQRFSINTSDYLTENQIRKMADQPDLILQFAHFLAEEYERKGHKHVQVYVGSQNSLNGRSGQVFINPDVNLAAEKRSLKSYVWILPLKEEEKQAE</sequence>
<evidence type="ECO:0000256" key="4">
    <source>
        <dbReference type="ARBA" id="ARBA00023136"/>
    </source>
</evidence>
<dbReference type="PANTHER" id="PTHR12639">
    <property type="entry name" value="VITAMIN K-DEPENDENT GAMMA-CARBOXYLASE"/>
    <property type="match status" value="1"/>
</dbReference>
<comment type="subcellular location">
    <subcellularLocation>
        <location evidence="1">Endomembrane system</location>
        <topology evidence="1">Multi-pass membrane protein</topology>
    </subcellularLocation>
</comment>
<feature type="transmembrane region" description="Helical" evidence="7">
    <location>
        <begin position="145"/>
        <end position="166"/>
    </location>
</feature>
<dbReference type="EMBL" id="VTWT01000007">
    <property type="protein sequence ID" value="KAA9331743.1"/>
    <property type="molecule type" value="Genomic_DNA"/>
</dbReference>
<evidence type="ECO:0000256" key="7">
    <source>
        <dbReference type="SAM" id="Phobius"/>
    </source>
</evidence>
<protein>
    <submittedName>
        <fullName evidence="9">HTTM domain-containing protein</fullName>
    </submittedName>
</protein>
<evidence type="ECO:0000256" key="5">
    <source>
        <dbReference type="ARBA" id="ARBA00023157"/>
    </source>
</evidence>
<feature type="transmembrane region" description="Helical" evidence="7">
    <location>
        <begin position="206"/>
        <end position="224"/>
    </location>
</feature>
<keyword evidence="5" id="KW-1015">Disulfide bond</keyword>
<feature type="transmembrane region" description="Helical" evidence="7">
    <location>
        <begin position="68"/>
        <end position="101"/>
    </location>
</feature>
<evidence type="ECO:0000256" key="3">
    <source>
        <dbReference type="ARBA" id="ARBA00022989"/>
    </source>
</evidence>
<feature type="transmembrane region" description="Helical" evidence="7">
    <location>
        <begin position="236"/>
        <end position="263"/>
    </location>
</feature>
<feature type="transmembrane region" description="Helical" evidence="7">
    <location>
        <begin position="113"/>
        <end position="133"/>
    </location>
</feature>
<dbReference type="GO" id="GO:0008488">
    <property type="term" value="F:gamma-glutamyl carboxylase activity"/>
    <property type="evidence" value="ECO:0007669"/>
    <property type="project" value="InterPro"/>
</dbReference>
<evidence type="ECO:0000259" key="8">
    <source>
        <dbReference type="SMART" id="SM00752"/>
    </source>
</evidence>
<dbReference type="Pfam" id="PF05090">
    <property type="entry name" value="HTTM"/>
    <property type="match status" value="1"/>
</dbReference>
<evidence type="ECO:0000313" key="9">
    <source>
        <dbReference type="EMBL" id="KAA9331743.1"/>
    </source>
</evidence>
<dbReference type="Proteomes" id="UP000326570">
    <property type="component" value="Unassembled WGS sequence"/>
</dbReference>
<dbReference type="InterPro" id="IPR053935">
    <property type="entry name" value="VKGC_lumenal_dom"/>
</dbReference>
<dbReference type="InterPro" id="IPR011020">
    <property type="entry name" value="HTTM-like"/>
</dbReference>
<dbReference type="PANTHER" id="PTHR12639:SF7">
    <property type="entry name" value="HTTM DOMAIN-CONTAINING PROTEIN"/>
    <property type="match status" value="1"/>
</dbReference>
<evidence type="ECO:0000256" key="6">
    <source>
        <dbReference type="ARBA" id="ARBA00023239"/>
    </source>
</evidence>
<comment type="caution">
    <text evidence="9">The sequence shown here is derived from an EMBL/GenBank/DDBJ whole genome shotgun (WGS) entry which is preliminary data.</text>
</comment>
<keyword evidence="2 7" id="KW-0812">Transmembrane</keyword>
<feature type="transmembrane region" description="Helical" evidence="7">
    <location>
        <begin position="297"/>
        <end position="314"/>
    </location>
</feature>
<proteinExistence type="predicted"/>
<dbReference type="Pfam" id="PF22777">
    <property type="entry name" value="VKGC_lumenal_dom"/>
    <property type="match status" value="1"/>
</dbReference>
<evidence type="ECO:0000256" key="1">
    <source>
        <dbReference type="ARBA" id="ARBA00004127"/>
    </source>
</evidence>
<dbReference type="GO" id="GO:0019842">
    <property type="term" value="F:vitamin binding"/>
    <property type="evidence" value="ECO:0007669"/>
    <property type="project" value="TreeGrafter"/>
</dbReference>
<name>A0A5N1IS09_9BACT</name>
<dbReference type="RefSeq" id="WP_150904353.1">
    <property type="nucleotide sequence ID" value="NZ_VTWT01000007.1"/>
</dbReference>
<accession>A0A5N1IS09</accession>
<dbReference type="AlphaFoldDB" id="A0A5N1IS09"/>
<keyword evidence="10" id="KW-1185">Reference proteome</keyword>
<reference evidence="9 10" key="1">
    <citation type="submission" date="2019-09" db="EMBL/GenBank/DDBJ databases">
        <title>Genome sequence of Adhaeribacter sp. M2.</title>
        <authorList>
            <person name="Srinivasan S."/>
        </authorList>
    </citation>
    <scope>NUCLEOTIDE SEQUENCE [LARGE SCALE GENOMIC DNA]</scope>
    <source>
        <strain evidence="9 10">M2</strain>
    </source>
</reference>
<dbReference type="InterPro" id="IPR053934">
    <property type="entry name" value="HTTM_dom"/>
</dbReference>
<keyword evidence="6" id="KW-0456">Lyase</keyword>
<evidence type="ECO:0000256" key="2">
    <source>
        <dbReference type="ARBA" id="ARBA00022692"/>
    </source>
</evidence>
<gene>
    <name evidence="9" type="ORF">F0P94_13105</name>
</gene>
<dbReference type="GO" id="GO:0012505">
    <property type="term" value="C:endomembrane system"/>
    <property type="evidence" value="ECO:0007669"/>
    <property type="project" value="UniProtKB-SubCell"/>
</dbReference>
<organism evidence="9 10">
    <name type="scientific">Adhaeribacter soli</name>
    <dbReference type="NCBI Taxonomy" id="2607655"/>
    <lineage>
        <taxon>Bacteria</taxon>
        <taxon>Pseudomonadati</taxon>
        <taxon>Bacteroidota</taxon>
        <taxon>Cytophagia</taxon>
        <taxon>Cytophagales</taxon>
        <taxon>Hymenobacteraceae</taxon>
        <taxon>Adhaeribacter</taxon>
    </lineage>
</organism>
<feature type="domain" description="HTTM-like" evidence="8">
    <location>
        <begin position="9"/>
        <end position="267"/>
    </location>
</feature>
<keyword evidence="4 7" id="KW-0472">Membrane</keyword>
<dbReference type="InterPro" id="IPR007782">
    <property type="entry name" value="VKG_COase"/>
</dbReference>
<keyword evidence="3 7" id="KW-1133">Transmembrane helix</keyword>